<evidence type="ECO:0000259" key="6">
    <source>
        <dbReference type="Pfam" id="PF01266"/>
    </source>
</evidence>
<dbReference type="PANTHER" id="PTHR11985:SF15">
    <property type="entry name" value="GLYCEROL-3-PHOSPHATE DEHYDROGENASE, MITOCHONDRIAL"/>
    <property type="match status" value="1"/>
</dbReference>
<evidence type="ECO:0000256" key="3">
    <source>
        <dbReference type="ARBA" id="ARBA00022630"/>
    </source>
</evidence>
<dbReference type="SUPFAM" id="SSF51905">
    <property type="entry name" value="FAD/NAD(P)-binding domain"/>
    <property type="match status" value="1"/>
</dbReference>
<proteinExistence type="inferred from homology"/>
<sequence length="363" mass="38945">MAAVAVVGGGVNGVMIAWTLARRGHAVTLYERDALMGATSRASSKLLHGGVRYLENGEFGLVKKALADRAWWLAHAPDPALAHPLSIVWPIYRGARRGRWLMKAGFALYDALAGAAGLGRHRWLTAAALAEGGDGLKREGLRGGYRYVDGQMDDYRLGLWAAGEARNAGVALVEHANVERVGADGAVTLHGETRRFDAVVNAAGPWAERLLAASGLAAGVQLDTVRGSHIVLDRTLSQGYLFEVPGERRVVFVLPWQGGTLIGTTEVRQSPDEAAECSADEEGYLLALYNHYFAAPATPADVVARFAGVRPLIRSAADPNRALRDYRFARHGRLLTVFGGKWTTAPSLAAEAAERLDALLAHR</sequence>
<organism evidence="7 8">
    <name type="scientific">Crenobacter luteus</name>
    <dbReference type="NCBI Taxonomy" id="1452487"/>
    <lineage>
        <taxon>Bacteria</taxon>
        <taxon>Pseudomonadati</taxon>
        <taxon>Pseudomonadota</taxon>
        <taxon>Betaproteobacteria</taxon>
        <taxon>Neisseriales</taxon>
        <taxon>Neisseriaceae</taxon>
        <taxon>Crenobacter</taxon>
    </lineage>
</organism>
<comment type="caution">
    <text evidence="7">The sequence shown here is derived from an EMBL/GenBank/DDBJ whole genome shotgun (WGS) entry which is preliminary data.</text>
</comment>
<dbReference type="Gene3D" id="3.50.50.60">
    <property type="entry name" value="FAD/NAD(P)-binding domain"/>
    <property type="match status" value="1"/>
</dbReference>
<dbReference type="SUPFAM" id="SSF54373">
    <property type="entry name" value="FAD-linked reductases, C-terminal domain"/>
    <property type="match status" value="1"/>
</dbReference>
<evidence type="ECO:0000256" key="1">
    <source>
        <dbReference type="ARBA" id="ARBA00001974"/>
    </source>
</evidence>
<comment type="similarity">
    <text evidence="2">Belongs to the FAD-dependent glycerol-3-phosphate dehydrogenase family.</text>
</comment>
<keyword evidence="3" id="KW-0285">Flavoprotein</keyword>
<dbReference type="RefSeq" id="WP_066613271.1">
    <property type="nucleotide sequence ID" value="NZ_LQQU01000029.1"/>
</dbReference>
<dbReference type="STRING" id="1452487.AVW16_12760"/>
<dbReference type="GO" id="GO:0046168">
    <property type="term" value="P:glycerol-3-phosphate catabolic process"/>
    <property type="evidence" value="ECO:0007669"/>
    <property type="project" value="TreeGrafter"/>
</dbReference>
<evidence type="ECO:0000256" key="2">
    <source>
        <dbReference type="ARBA" id="ARBA00007330"/>
    </source>
</evidence>
<dbReference type="GO" id="GO:0004368">
    <property type="term" value="F:glycerol-3-phosphate dehydrogenase (quinone) activity"/>
    <property type="evidence" value="ECO:0007669"/>
    <property type="project" value="InterPro"/>
</dbReference>
<dbReference type="PANTHER" id="PTHR11985">
    <property type="entry name" value="GLYCEROL-3-PHOSPHATE DEHYDROGENASE"/>
    <property type="match status" value="1"/>
</dbReference>
<reference evidence="8" key="1">
    <citation type="submission" date="2016-01" db="EMBL/GenBank/DDBJ databases">
        <title>Draft genome of Chromobacterium sp. F49.</title>
        <authorList>
            <person name="Hong K.W."/>
        </authorList>
    </citation>
    <scope>NUCLEOTIDE SEQUENCE [LARGE SCALE GENOMIC DNA]</scope>
    <source>
        <strain evidence="8">CN10</strain>
    </source>
</reference>
<evidence type="ECO:0000313" key="8">
    <source>
        <dbReference type="Proteomes" id="UP000076625"/>
    </source>
</evidence>
<accession>A0A163C700</accession>
<dbReference type="PRINTS" id="PR01001">
    <property type="entry name" value="FADG3PDH"/>
</dbReference>
<dbReference type="Gene3D" id="3.30.9.10">
    <property type="entry name" value="D-Amino Acid Oxidase, subunit A, domain 2"/>
    <property type="match status" value="1"/>
</dbReference>
<evidence type="ECO:0000313" key="7">
    <source>
        <dbReference type="EMBL" id="KZE30261.1"/>
    </source>
</evidence>
<dbReference type="InterPro" id="IPR006076">
    <property type="entry name" value="FAD-dep_OxRdtase"/>
</dbReference>
<dbReference type="AlphaFoldDB" id="A0A163C700"/>
<keyword evidence="5" id="KW-0560">Oxidoreductase</keyword>
<gene>
    <name evidence="7" type="ORF">AVW16_12760</name>
</gene>
<keyword evidence="4" id="KW-0274">FAD</keyword>
<dbReference type="Proteomes" id="UP000076625">
    <property type="component" value="Unassembled WGS sequence"/>
</dbReference>
<evidence type="ECO:0000256" key="5">
    <source>
        <dbReference type="ARBA" id="ARBA00023002"/>
    </source>
</evidence>
<comment type="cofactor">
    <cofactor evidence="1">
        <name>FAD</name>
        <dbReference type="ChEBI" id="CHEBI:57692"/>
    </cofactor>
</comment>
<name>A0A163C700_9NEIS</name>
<keyword evidence="8" id="KW-1185">Reference proteome</keyword>
<dbReference type="Pfam" id="PF01266">
    <property type="entry name" value="DAO"/>
    <property type="match status" value="1"/>
</dbReference>
<dbReference type="OrthoDB" id="9766796at2"/>
<dbReference type="InterPro" id="IPR036188">
    <property type="entry name" value="FAD/NAD-bd_sf"/>
</dbReference>
<protein>
    <submittedName>
        <fullName evidence="7">FAD-dependent oxidoreductase</fullName>
    </submittedName>
</protein>
<feature type="domain" description="FAD dependent oxidoreductase" evidence="6">
    <location>
        <begin position="4"/>
        <end position="355"/>
    </location>
</feature>
<dbReference type="InterPro" id="IPR000447">
    <property type="entry name" value="G3P_DH_FAD-dep"/>
</dbReference>
<dbReference type="EMBL" id="LQQU01000029">
    <property type="protein sequence ID" value="KZE30261.1"/>
    <property type="molecule type" value="Genomic_DNA"/>
</dbReference>
<evidence type="ECO:0000256" key="4">
    <source>
        <dbReference type="ARBA" id="ARBA00022827"/>
    </source>
</evidence>